<evidence type="ECO:0000313" key="2">
    <source>
        <dbReference type="EMBL" id="GAB52015.1"/>
    </source>
</evidence>
<dbReference type="Proteomes" id="UP000010297">
    <property type="component" value="Unassembled WGS sequence"/>
</dbReference>
<feature type="transmembrane region" description="Helical" evidence="1">
    <location>
        <begin position="42"/>
        <end position="65"/>
    </location>
</feature>
<protein>
    <submittedName>
        <fullName evidence="2">Uncharacterized protein</fullName>
    </submittedName>
</protein>
<comment type="caution">
    <text evidence="2">The sequence shown here is derived from an EMBL/GenBank/DDBJ whole genome shotgun (WGS) entry which is preliminary data.</text>
</comment>
<evidence type="ECO:0000256" key="1">
    <source>
        <dbReference type="SAM" id="Phobius"/>
    </source>
</evidence>
<keyword evidence="1" id="KW-1133">Transmembrane helix</keyword>
<keyword evidence="1" id="KW-0812">Transmembrane</keyword>
<proteinExistence type="predicted"/>
<gene>
    <name evidence="2" type="ORF">EH105704_05_00210</name>
</gene>
<accession>H5V207</accession>
<sequence length="76" mass="8740">MILASLAFFVYLNHFVLRAMIQRLADKSGFVNVYDYIFLSEIIYNLTCAMVAYILASSFGGYLGAKRKFKNKQRSK</sequence>
<keyword evidence="3" id="KW-1185">Reference proteome</keyword>
<name>H5V207_ATLHE</name>
<organism evidence="2 3">
    <name type="scientific">Atlantibacter hermannii NBRC 105704</name>
    <dbReference type="NCBI Taxonomy" id="1115512"/>
    <lineage>
        <taxon>Bacteria</taxon>
        <taxon>Pseudomonadati</taxon>
        <taxon>Pseudomonadota</taxon>
        <taxon>Gammaproteobacteria</taxon>
        <taxon>Enterobacterales</taxon>
        <taxon>Enterobacteriaceae</taxon>
        <taxon>Atlantibacter</taxon>
    </lineage>
</organism>
<dbReference type="AlphaFoldDB" id="H5V207"/>
<evidence type="ECO:0000313" key="3">
    <source>
        <dbReference type="Proteomes" id="UP000010297"/>
    </source>
</evidence>
<dbReference type="EMBL" id="BAFF01000005">
    <property type="protein sequence ID" value="GAB52015.1"/>
    <property type="molecule type" value="Genomic_DNA"/>
</dbReference>
<keyword evidence="1" id="KW-0472">Membrane</keyword>
<reference evidence="2 3" key="1">
    <citation type="submission" date="2012-02" db="EMBL/GenBank/DDBJ databases">
        <title>Whole genome shotgun sequence of Escherichia hermannii NBRC 105704.</title>
        <authorList>
            <person name="Yoshida I."/>
            <person name="Hosoyama A."/>
            <person name="Tsuchikane K."/>
            <person name="Katsumata H."/>
            <person name="Yamazaki S."/>
            <person name="Fujita N."/>
        </authorList>
    </citation>
    <scope>NUCLEOTIDE SEQUENCE [LARGE SCALE GENOMIC DNA]</scope>
    <source>
        <strain evidence="2 3">NBRC 105704</strain>
    </source>
</reference>